<feature type="transmembrane region" description="Helical" evidence="7">
    <location>
        <begin position="609"/>
        <end position="632"/>
    </location>
</feature>
<feature type="region of interest" description="Disordered" evidence="6">
    <location>
        <begin position="422"/>
        <end position="448"/>
    </location>
</feature>
<keyword evidence="5" id="KW-0325">Glycoprotein</keyword>
<dbReference type="GO" id="GO:0005783">
    <property type="term" value="C:endoplasmic reticulum"/>
    <property type="evidence" value="ECO:0007669"/>
    <property type="project" value="InterPro"/>
</dbReference>
<feature type="transmembrane region" description="Helical" evidence="7">
    <location>
        <begin position="688"/>
        <end position="710"/>
    </location>
</feature>
<dbReference type="GO" id="GO:0016020">
    <property type="term" value="C:membrane"/>
    <property type="evidence" value="ECO:0007669"/>
    <property type="project" value="UniProtKB-SubCell"/>
</dbReference>
<comment type="caution">
    <text evidence="9">The sequence shown here is derived from an EMBL/GenBank/DDBJ whole genome shotgun (WGS) entry which is preliminary data.</text>
</comment>
<gene>
    <name evidence="9" type="ORF">QYM36_004273</name>
</gene>
<feature type="transmembrane region" description="Helical" evidence="7">
    <location>
        <begin position="811"/>
        <end position="834"/>
    </location>
</feature>
<dbReference type="PANTHER" id="PTHR12680:SF6">
    <property type="entry name" value="PROTEIN PHTF"/>
    <property type="match status" value="1"/>
</dbReference>
<sequence>MGLRLNHILTWYQGKIGAYNRDFWEESVEFRILQGLSNIPKKTAKLKNELLDIDFIRGTSFPKLKPKHGFFTICRQSFFKLFLLPLYRNWWSRHTHPKAFWFLVAIYIIQMGSMASYFLTAGGTIDDTQKLYFEGISPVEICVPLLMMLILTFILCQIVAGHSASPRLRKKLRGKKPKRQKRTLSENRRTLLTASGSKSSLDTSNNEGCNEEVVGTSKSQSFSQREKIRSFSEERVRTKRIPKKCQRSVSLNLDPGVLGRARRAFYGHSFLRWLRFRDAPNRPNEDEGFDSLNGNCSSSCDDGDVDVPRVVQDETVHKKRKACADKVEKLLRWKSDEGVKEGVKIIEDVEVVCGEAGPLFEDKDDGLIASEDIARVNTDGIPAINRLRNHSLPIRSQERQSNRRPRSVLTIPTARLAAESSYNSSCESDVEQTPAESPVFKTQPGTTSVDWTGVTTNSEECSYSSESETDVENHSGLIDTFPDESGMDFYGVSSLLHPSCCSSDKVSCTIWEEGDAKKVDLSALDISAAIIAKVDALPDSTDYLNGGVIAASLVAVLPLLYRLNGEPFTQLGSHVQLLCSFNLSAISQIVVLVCDVFDVILGKTFLEKFVVISAALQRFVMGSGFLFLMAIAERTFKQRFLYAKLFSHLTSSRRARRSDVPHFRLNKVRNIKTWLSVRSFIKKRGPQHSIDCIVSASFMITLFLVSVLCMELVKESQSIHQSLYNIEILCWCLVLGVFLLRFMTLGSKINRKYRSLSVLITEQINLYLQMEQKPSKKEELLLSNNVLKLAADLLKELESPFKISGVSANPILYNLTKLVVLSAISGVLSEILGFKLKLHKLKLS</sequence>
<feature type="transmembrane region" description="Helical" evidence="7">
    <location>
        <begin position="543"/>
        <end position="563"/>
    </location>
</feature>
<evidence type="ECO:0000256" key="6">
    <source>
        <dbReference type="SAM" id="MobiDB-lite"/>
    </source>
</evidence>
<dbReference type="Pfam" id="PF12129">
    <property type="entry name" value="PHTF1-2_N"/>
    <property type="match status" value="1"/>
</dbReference>
<evidence type="ECO:0000259" key="8">
    <source>
        <dbReference type="Pfam" id="PF12129"/>
    </source>
</evidence>
<keyword evidence="2 7" id="KW-0812">Transmembrane</keyword>
<evidence type="ECO:0000256" key="7">
    <source>
        <dbReference type="SAM" id="Phobius"/>
    </source>
</evidence>
<keyword evidence="10" id="KW-1185">Reference proteome</keyword>
<evidence type="ECO:0000256" key="3">
    <source>
        <dbReference type="ARBA" id="ARBA00022989"/>
    </source>
</evidence>
<feature type="transmembrane region" description="Helical" evidence="7">
    <location>
        <begin position="145"/>
        <end position="165"/>
    </location>
</feature>
<evidence type="ECO:0000256" key="4">
    <source>
        <dbReference type="ARBA" id="ARBA00023136"/>
    </source>
</evidence>
<feature type="domain" description="PHTF1/2 N-terminal" evidence="8">
    <location>
        <begin position="4"/>
        <end position="163"/>
    </location>
</feature>
<evidence type="ECO:0000313" key="9">
    <source>
        <dbReference type="EMBL" id="KAK2720330.1"/>
    </source>
</evidence>
<dbReference type="PANTHER" id="PTHR12680">
    <property type="entry name" value="PUTATIVE HOMEODOMAIN TRANSCRIPTION FACTOR PHTF"/>
    <property type="match status" value="1"/>
</dbReference>
<feature type="transmembrane region" description="Helical" evidence="7">
    <location>
        <begin position="99"/>
        <end position="125"/>
    </location>
</feature>
<evidence type="ECO:0000313" key="10">
    <source>
        <dbReference type="Proteomes" id="UP001187531"/>
    </source>
</evidence>
<evidence type="ECO:0000256" key="2">
    <source>
        <dbReference type="ARBA" id="ARBA00022692"/>
    </source>
</evidence>
<dbReference type="InterPro" id="IPR039775">
    <property type="entry name" value="PHTF1/2"/>
</dbReference>
<name>A0AA88LG50_ARTSF</name>
<evidence type="ECO:0000256" key="1">
    <source>
        <dbReference type="ARBA" id="ARBA00004141"/>
    </source>
</evidence>
<dbReference type="EMBL" id="JAVRJZ010000007">
    <property type="protein sequence ID" value="KAK2720330.1"/>
    <property type="molecule type" value="Genomic_DNA"/>
</dbReference>
<proteinExistence type="predicted"/>
<dbReference type="InterPro" id="IPR021980">
    <property type="entry name" value="PHTF1/2_N"/>
</dbReference>
<accession>A0AA88LG50</accession>
<dbReference type="AlphaFoldDB" id="A0AA88LG50"/>
<comment type="subcellular location">
    <subcellularLocation>
        <location evidence="1">Membrane</location>
        <topology evidence="1">Multi-pass membrane protein</topology>
    </subcellularLocation>
</comment>
<organism evidence="9 10">
    <name type="scientific">Artemia franciscana</name>
    <name type="common">Brine shrimp</name>
    <name type="synonym">Artemia sanfranciscana</name>
    <dbReference type="NCBI Taxonomy" id="6661"/>
    <lineage>
        <taxon>Eukaryota</taxon>
        <taxon>Metazoa</taxon>
        <taxon>Ecdysozoa</taxon>
        <taxon>Arthropoda</taxon>
        <taxon>Crustacea</taxon>
        <taxon>Branchiopoda</taxon>
        <taxon>Anostraca</taxon>
        <taxon>Artemiidae</taxon>
        <taxon>Artemia</taxon>
    </lineage>
</organism>
<keyword evidence="4 7" id="KW-0472">Membrane</keyword>
<feature type="region of interest" description="Disordered" evidence="6">
    <location>
        <begin position="169"/>
        <end position="189"/>
    </location>
</feature>
<dbReference type="Proteomes" id="UP001187531">
    <property type="component" value="Unassembled WGS sequence"/>
</dbReference>
<reference evidence="9" key="1">
    <citation type="submission" date="2023-07" db="EMBL/GenBank/DDBJ databases">
        <title>Chromosome-level genome assembly of Artemia franciscana.</title>
        <authorList>
            <person name="Jo E."/>
        </authorList>
    </citation>
    <scope>NUCLEOTIDE SEQUENCE</scope>
    <source>
        <tissue evidence="9">Whole body</tissue>
    </source>
</reference>
<feature type="compositionally biased region" description="Basic residues" evidence="6">
    <location>
        <begin position="169"/>
        <end position="182"/>
    </location>
</feature>
<evidence type="ECO:0000256" key="5">
    <source>
        <dbReference type="ARBA" id="ARBA00023180"/>
    </source>
</evidence>
<protein>
    <recommendedName>
        <fullName evidence="8">PHTF1/2 N-terminal domain-containing protein</fullName>
    </recommendedName>
</protein>
<keyword evidence="3 7" id="KW-1133">Transmembrane helix</keyword>
<feature type="transmembrane region" description="Helical" evidence="7">
    <location>
        <begin position="722"/>
        <end position="743"/>
    </location>
</feature>